<name>A0A3A2Z8T4_9EURO</name>
<sequence length="63" mass="6606">MAGIQYQDVCCSARKGTAANFGEGVFGAMHVVLENSSPHVDWTSARPMLGGCSTSVFARVTQA</sequence>
<gene>
    <name evidence="1" type="ORF">PHISCL_08628</name>
</gene>
<organism evidence="1 2">
    <name type="scientific">Aspergillus sclerotialis</name>
    <dbReference type="NCBI Taxonomy" id="2070753"/>
    <lineage>
        <taxon>Eukaryota</taxon>
        <taxon>Fungi</taxon>
        <taxon>Dikarya</taxon>
        <taxon>Ascomycota</taxon>
        <taxon>Pezizomycotina</taxon>
        <taxon>Eurotiomycetes</taxon>
        <taxon>Eurotiomycetidae</taxon>
        <taxon>Eurotiales</taxon>
        <taxon>Aspergillaceae</taxon>
        <taxon>Aspergillus</taxon>
        <taxon>Aspergillus subgen. Polypaecilum</taxon>
    </lineage>
</organism>
<comment type="caution">
    <text evidence="1">The sequence shown here is derived from an EMBL/GenBank/DDBJ whole genome shotgun (WGS) entry which is preliminary data.</text>
</comment>
<proteinExistence type="predicted"/>
<evidence type="ECO:0000313" key="1">
    <source>
        <dbReference type="EMBL" id="RJE19030.1"/>
    </source>
</evidence>
<keyword evidence="2" id="KW-1185">Reference proteome</keyword>
<evidence type="ECO:0000313" key="2">
    <source>
        <dbReference type="Proteomes" id="UP000266188"/>
    </source>
</evidence>
<dbReference type="EMBL" id="MVGC01000459">
    <property type="protein sequence ID" value="RJE19030.1"/>
    <property type="molecule type" value="Genomic_DNA"/>
</dbReference>
<dbReference type="Proteomes" id="UP000266188">
    <property type="component" value="Unassembled WGS sequence"/>
</dbReference>
<accession>A0A3A2Z8T4</accession>
<protein>
    <submittedName>
        <fullName evidence="1">Uncharacterized protein</fullName>
    </submittedName>
</protein>
<dbReference type="AlphaFoldDB" id="A0A3A2Z8T4"/>
<reference evidence="2" key="1">
    <citation type="submission" date="2017-02" db="EMBL/GenBank/DDBJ databases">
        <authorList>
            <person name="Tafer H."/>
            <person name="Lopandic K."/>
        </authorList>
    </citation>
    <scope>NUCLEOTIDE SEQUENCE [LARGE SCALE GENOMIC DNA]</scope>
    <source>
        <strain evidence="2">CBS 366.77</strain>
    </source>
</reference>